<proteinExistence type="predicted"/>
<dbReference type="Pfam" id="PF03739">
    <property type="entry name" value="LptF_LptG"/>
    <property type="match status" value="1"/>
</dbReference>
<organism evidence="7 8">
    <name type="scientific">Rhodocytophaga rosea</name>
    <dbReference type="NCBI Taxonomy" id="2704465"/>
    <lineage>
        <taxon>Bacteria</taxon>
        <taxon>Pseudomonadati</taxon>
        <taxon>Bacteroidota</taxon>
        <taxon>Cytophagia</taxon>
        <taxon>Cytophagales</taxon>
        <taxon>Rhodocytophagaceae</taxon>
        <taxon>Rhodocytophaga</taxon>
    </lineage>
</organism>
<feature type="transmembrane region" description="Helical" evidence="6">
    <location>
        <begin position="100"/>
        <end position="123"/>
    </location>
</feature>
<dbReference type="EMBL" id="CP048222">
    <property type="protein sequence ID" value="QHT68732.1"/>
    <property type="molecule type" value="Genomic_DNA"/>
</dbReference>
<evidence type="ECO:0000256" key="5">
    <source>
        <dbReference type="ARBA" id="ARBA00023136"/>
    </source>
</evidence>
<evidence type="ECO:0000256" key="6">
    <source>
        <dbReference type="SAM" id="Phobius"/>
    </source>
</evidence>
<dbReference type="GO" id="GO:0043190">
    <property type="term" value="C:ATP-binding cassette (ABC) transporter complex"/>
    <property type="evidence" value="ECO:0007669"/>
    <property type="project" value="TreeGrafter"/>
</dbReference>
<dbReference type="PANTHER" id="PTHR33529:SF8">
    <property type="entry name" value="PERMEASE, YJGP_YJGQ FAMILY"/>
    <property type="match status" value="1"/>
</dbReference>
<accession>A0A6C0GM94</accession>
<keyword evidence="4 6" id="KW-1133">Transmembrane helix</keyword>
<dbReference type="GO" id="GO:0015920">
    <property type="term" value="P:lipopolysaccharide transport"/>
    <property type="evidence" value="ECO:0007669"/>
    <property type="project" value="TreeGrafter"/>
</dbReference>
<keyword evidence="2" id="KW-1003">Cell membrane</keyword>
<evidence type="ECO:0000256" key="1">
    <source>
        <dbReference type="ARBA" id="ARBA00004651"/>
    </source>
</evidence>
<evidence type="ECO:0000313" key="8">
    <source>
        <dbReference type="Proteomes" id="UP000480178"/>
    </source>
</evidence>
<feature type="transmembrane region" description="Helical" evidence="6">
    <location>
        <begin position="53"/>
        <end position="79"/>
    </location>
</feature>
<reference evidence="7 8" key="1">
    <citation type="submission" date="2020-01" db="EMBL/GenBank/DDBJ databases">
        <authorList>
            <person name="Kim M.K."/>
        </authorList>
    </citation>
    <scope>NUCLEOTIDE SEQUENCE [LARGE SCALE GENOMIC DNA]</scope>
    <source>
        <strain evidence="7 8">172606-1</strain>
    </source>
</reference>
<protein>
    <submittedName>
        <fullName evidence="7">YjgP/YjgQ family permease</fullName>
    </submittedName>
</protein>
<gene>
    <name evidence="7" type="ORF">GXP67_19820</name>
</gene>
<dbReference type="PANTHER" id="PTHR33529">
    <property type="entry name" value="SLR0882 PROTEIN-RELATED"/>
    <property type="match status" value="1"/>
</dbReference>
<evidence type="ECO:0000256" key="4">
    <source>
        <dbReference type="ARBA" id="ARBA00022989"/>
    </source>
</evidence>
<keyword evidence="5 6" id="KW-0472">Membrane</keyword>
<feature type="transmembrane region" description="Helical" evidence="6">
    <location>
        <begin position="338"/>
        <end position="356"/>
    </location>
</feature>
<sequence>MKILDLYILKKFLSTFMFVVLILISIIVVIDFTEKNDDFIKRKAPTEAVIYDYYLNFIPYIANLLSPITVFIATVFVTAQLASHTEVIAALSSGMSFRRFMLPYVIGSALVGAVIFLFSGWVIPNSNKVRIDFERQYLKEPYYNDSRNIHKKIAPETYAYMESYDVTNDVGYRFTLEKVVDRKLLAKLESQRVEWKPKEEKWLLRNYKLRTFDGRKETLTFGDTLDTLINLNPKAFGNNYLLYETFTLTELEAFITELQNSGADNVAIYQIEKYLRFTSPFAMVILTLIGVIVSARKSRGGVGFQIAFGFVLAFVYILFFIMSRAIAQAGSIDPMLAVWLPNIVFALVGLVMYHTVPR</sequence>
<evidence type="ECO:0000256" key="2">
    <source>
        <dbReference type="ARBA" id="ARBA00022475"/>
    </source>
</evidence>
<keyword evidence="3 6" id="KW-0812">Transmembrane</keyword>
<evidence type="ECO:0000256" key="3">
    <source>
        <dbReference type="ARBA" id="ARBA00022692"/>
    </source>
</evidence>
<evidence type="ECO:0000313" key="7">
    <source>
        <dbReference type="EMBL" id="QHT68732.1"/>
    </source>
</evidence>
<dbReference type="AlphaFoldDB" id="A0A6C0GM94"/>
<comment type="subcellular location">
    <subcellularLocation>
        <location evidence="1">Cell membrane</location>
        <topology evidence="1">Multi-pass membrane protein</topology>
    </subcellularLocation>
</comment>
<dbReference type="InterPro" id="IPR005495">
    <property type="entry name" value="LptG/LptF_permease"/>
</dbReference>
<name>A0A6C0GM94_9BACT</name>
<dbReference type="RefSeq" id="WP_162444737.1">
    <property type="nucleotide sequence ID" value="NZ_CP048222.1"/>
</dbReference>
<feature type="transmembrane region" description="Helical" evidence="6">
    <location>
        <begin position="274"/>
        <end position="294"/>
    </location>
</feature>
<dbReference type="KEGG" id="rhoz:GXP67_19820"/>
<feature type="transmembrane region" description="Helical" evidence="6">
    <location>
        <begin position="12"/>
        <end position="33"/>
    </location>
</feature>
<dbReference type="Proteomes" id="UP000480178">
    <property type="component" value="Chromosome"/>
</dbReference>
<feature type="transmembrane region" description="Helical" evidence="6">
    <location>
        <begin position="306"/>
        <end position="326"/>
    </location>
</feature>
<keyword evidence="8" id="KW-1185">Reference proteome</keyword>